<dbReference type="AlphaFoldDB" id="A0A7Y4L9C2"/>
<dbReference type="GO" id="GO:0005524">
    <property type="term" value="F:ATP binding"/>
    <property type="evidence" value="ECO:0007669"/>
    <property type="project" value="UniProtKB-KW"/>
</dbReference>
<evidence type="ECO:0000256" key="3">
    <source>
        <dbReference type="ARBA" id="ARBA00022475"/>
    </source>
</evidence>
<comment type="similarity">
    <text evidence="1">Belongs to the ABC transporter superfamily.</text>
</comment>
<accession>A0A7Y4L9C2</accession>
<gene>
    <name evidence="7" type="ORF">HKX40_04120</name>
</gene>
<dbReference type="Proteomes" id="UP000541421">
    <property type="component" value="Unassembled WGS sequence"/>
</dbReference>
<dbReference type="PROSITE" id="PS50893">
    <property type="entry name" value="ABC_TRANSPORTER_2"/>
    <property type="match status" value="1"/>
</dbReference>
<dbReference type="SMART" id="SM00382">
    <property type="entry name" value="AAA"/>
    <property type="match status" value="1"/>
</dbReference>
<keyword evidence="5 7" id="KW-0067">ATP-binding</keyword>
<comment type="caution">
    <text evidence="7">The sequence shown here is derived from an EMBL/GenBank/DDBJ whole genome shotgun (WGS) entry which is preliminary data.</text>
</comment>
<dbReference type="InterPro" id="IPR003439">
    <property type="entry name" value="ABC_transporter-like_ATP-bd"/>
</dbReference>
<evidence type="ECO:0000256" key="2">
    <source>
        <dbReference type="ARBA" id="ARBA00022448"/>
    </source>
</evidence>
<dbReference type="EMBL" id="JABGBO010000003">
    <property type="protein sequence ID" value="NOL49329.1"/>
    <property type="molecule type" value="Genomic_DNA"/>
</dbReference>
<dbReference type="RefSeq" id="WP_171588293.1">
    <property type="nucleotide sequence ID" value="NZ_JABGBO010000003.1"/>
</dbReference>
<proteinExistence type="inferred from homology"/>
<evidence type="ECO:0000256" key="1">
    <source>
        <dbReference type="ARBA" id="ARBA00005417"/>
    </source>
</evidence>
<dbReference type="PANTHER" id="PTHR42734:SF5">
    <property type="entry name" value="IRON TRANSPORT SYSTEM ATP-BINDING PROTEIN HI_0361-RELATED"/>
    <property type="match status" value="1"/>
</dbReference>
<evidence type="ECO:0000313" key="8">
    <source>
        <dbReference type="Proteomes" id="UP000541421"/>
    </source>
</evidence>
<organism evidence="7 8">
    <name type="scientific">Pelistega europaea</name>
    <dbReference type="NCBI Taxonomy" id="106147"/>
    <lineage>
        <taxon>Bacteria</taxon>
        <taxon>Pseudomonadati</taxon>
        <taxon>Pseudomonadota</taxon>
        <taxon>Betaproteobacteria</taxon>
        <taxon>Burkholderiales</taxon>
        <taxon>Alcaligenaceae</taxon>
        <taxon>Pelistega</taxon>
    </lineage>
</organism>
<dbReference type="CDD" id="cd03235">
    <property type="entry name" value="ABC_Metallic_Cations"/>
    <property type="match status" value="1"/>
</dbReference>
<dbReference type="PROSITE" id="PS00211">
    <property type="entry name" value="ABC_TRANSPORTER_1"/>
    <property type="match status" value="1"/>
</dbReference>
<evidence type="ECO:0000313" key="7">
    <source>
        <dbReference type="EMBL" id="NOL49329.1"/>
    </source>
</evidence>
<keyword evidence="3" id="KW-1003">Cell membrane</keyword>
<name>A0A7Y4L9C2_9BURK</name>
<keyword evidence="3" id="KW-0472">Membrane</keyword>
<dbReference type="Gene3D" id="3.40.50.300">
    <property type="entry name" value="P-loop containing nucleotide triphosphate hydrolases"/>
    <property type="match status" value="1"/>
</dbReference>
<dbReference type="PANTHER" id="PTHR42734">
    <property type="entry name" value="METAL TRANSPORT SYSTEM ATP-BINDING PROTEIN TM_0124-RELATED"/>
    <property type="match status" value="1"/>
</dbReference>
<dbReference type="InterPro" id="IPR003593">
    <property type="entry name" value="AAA+_ATPase"/>
</dbReference>
<dbReference type="InterPro" id="IPR027417">
    <property type="entry name" value="P-loop_NTPase"/>
</dbReference>
<evidence type="ECO:0000259" key="6">
    <source>
        <dbReference type="PROSITE" id="PS50893"/>
    </source>
</evidence>
<reference evidence="7 8" key="1">
    <citation type="submission" date="2020-05" db="EMBL/GenBank/DDBJ databases">
        <authorList>
            <person name="Niu N."/>
        </authorList>
    </citation>
    <scope>NUCLEOTIDE SEQUENCE [LARGE SCALE GENOMIC DNA]</scope>
    <source>
        <strain evidence="7 8">LMG10982</strain>
    </source>
</reference>
<protein>
    <submittedName>
        <fullName evidence="7">ABC transporter ATP-binding protein</fullName>
    </submittedName>
</protein>
<dbReference type="InterPro" id="IPR017871">
    <property type="entry name" value="ABC_transporter-like_CS"/>
</dbReference>
<dbReference type="SUPFAM" id="SSF52540">
    <property type="entry name" value="P-loop containing nucleoside triphosphate hydrolases"/>
    <property type="match status" value="1"/>
</dbReference>
<dbReference type="Pfam" id="PF00005">
    <property type="entry name" value="ABC_tran"/>
    <property type="match status" value="1"/>
</dbReference>
<evidence type="ECO:0000256" key="5">
    <source>
        <dbReference type="ARBA" id="ARBA00022840"/>
    </source>
</evidence>
<feature type="domain" description="ABC transporter" evidence="6">
    <location>
        <begin position="4"/>
        <end position="235"/>
    </location>
</feature>
<evidence type="ECO:0000256" key="4">
    <source>
        <dbReference type="ARBA" id="ARBA00022741"/>
    </source>
</evidence>
<dbReference type="InterPro" id="IPR050153">
    <property type="entry name" value="Metal_Ion_Import_ABC"/>
</dbReference>
<dbReference type="GO" id="GO:0016887">
    <property type="term" value="F:ATP hydrolysis activity"/>
    <property type="evidence" value="ECO:0007669"/>
    <property type="project" value="InterPro"/>
</dbReference>
<keyword evidence="8" id="KW-1185">Reference proteome</keyword>
<keyword evidence="2" id="KW-0813">Transport</keyword>
<keyword evidence="4" id="KW-0547">Nucleotide-binding</keyword>
<sequence>MFAIRLTDLSVGQRRSTPDFVLKGISGQFDQGSMTAILGPNGAGKSTLIKTIVGFLRPISGKVDIAPQLREQMSLLPQLSEIDKSFPITVHDLVALGAWRRVGPFRSYSEEERSRIRHALMQVGLQHQAQQLIGTLSGGQLQRALFARLIVRDPQIFLLDEPLTAIDEDTCADLVRLMQGWHQAGRTVIAVLHDAALVERVFPDTLLLAGEQVAWGKTADVLNEDNLQKARRLALKGF</sequence>